<keyword evidence="1" id="KW-0812">Transmembrane</keyword>
<name>A0AAF0FXH4_9EURY</name>
<dbReference type="EMBL" id="CP091092">
    <property type="protein sequence ID" value="WFN37790.1"/>
    <property type="molecule type" value="Genomic_DNA"/>
</dbReference>
<keyword evidence="1" id="KW-0472">Membrane</keyword>
<dbReference type="GeneID" id="79949777"/>
<proteinExistence type="predicted"/>
<dbReference type="Proteomes" id="UP001218895">
    <property type="component" value="Chromosome"/>
</dbReference>
<accession>A0AAF0FXH4</accession>
<evidence type="ECO:0000256" key="1">
    <source>
        <dbReference type="SAM" id="Phobius"/>
    </source>
</evidence>
<organism evidence="2 3">
    <name type="scientific">Methanomicrobium antiquum</name>
    <dbReference type="NCBI Taxonomy" id="487686"/>
    <lineage>
        <taxon>Archaea</taxon>
        <taxon>Methanobacteriati</taxon>
        <taxon>Methanobacteriota</taxon>
        <taxon>Stenosarchaea group</taxon>
        <taxon>Methanomicrobia</taxon>
        <taxon>Methanomicrobiales</taxon>
        <taxon>Methanomicrobiaceae</taxon>
        <taxon>Methanomicrobium</taxon>
    </lineage>
</organism>
<gene>
    <name evidence="2" type="ORF">L1994_05225</name>
</gene>
<dbReference type="AlphaFoldDB" id="A0AAF0FXH4"/>
<feature type="transmembrane region" description="Helical" evidence="1">
    <location>
        <begin position="37"/>
        <end position="55"/>
    </location>
</feature>
<feature type="transmembrane region" description="Helical" evidence="1">
    <location>
        <begin position="12"/>
        <end position="31"/>
    </location>
</feature>
<dbReference type="RefSeq" id="WP_278100630.1">
    <property type="nucleotide sequence ID" value="NZ_CP091092.1"/>
</dbReference>
<dbReference type="KEGG" id="manq:L1994_05225"/>
<reference evidence="2" key="1">
    <citation type="submission" date="2022-01" db="EMBL/GenBank/DDBJ databases">
        <title>Complete genome of Methanomicrobium antiquum DSM 21220.</title>
        <authorList>
            <person name="Chen S.-C."/>
            <person name="You Y.-T."/>
            <person name="Zhou Y.-Z."/>
            <person name="Lai M.-C."/>
        </authorList>
    </citation>
    <scope>NUCLEOTIDE SEQUENCE</scope>
    <source>
        <strain evidence="2">DSM 21220</strain>
    </source>
</reference>
<protein>
    <submittedName>
        <fullName evidence="2">Nucleotide-binding protein</fullName>
    </submittedName>
</protein>
<dbReference type="InterPro" id="IPR036700">
    <property type="entry name" value="BOBF_sf"/>
</dbReference>
<evidence type="ECO:0000313" key="3">
    <source>
        <dbReference type="Proteomes" id="UP001218895"/>
    </source>
</evidence>
<dbReference type="SUPFAM" id="SSF101756">
    <property type="entry name" value="Hypothetical protein YgiW"/>
    <property type="match status" value="1"/>
</dbReference>
<keyword evidence="3" id="KW-1185">Reference proteome</keyword>
<keyword evidence="1" id="KW-1133">Transmembrane helix</keyword>
<sequence length="171" mass="19296">MKIKGKNVRISIINIIVVGMIALSMVFYLLLSGDWGFFLMGMVFVALMFVIPLILNYMSQDQYTVLAPIYEAEANDTKIRNINPSMVGKIVRIEGVVERVLFKSLNRPQYLIADKTGEISVKMFTTPTEDASVNDVVEIYGQVIKRYFVVGDPVVNAVLIRVLKRKNSSQK</sequence>
<evidence type="ECO:0000313" key="2">
    <source>
        <dbReference type="EMBL" id="WFN37790.1"/>
    </source>
</evidence>